<dbReference type="EMBL" id="JBHMCT010000013">
    <property type="protein sequence ID" value="MFB9556862.1"/>
    <property type="molecule type" value="Genomic_DNA"/>
</dbReference>
<organism evidence="2 3">
    <name type="scientific">Streptomyces roseoviridis</name>
    <dbReference type="NCBI Taxonomy" id="67361"/>
    <lineage>
        <taxon>Bacteria</taxon>
        <taxon>Bacillati</taxon>
        <taxon>Actinomycetota</taxon>
        <taxon>Actinomycetes</taxon>
        <taxon>Kitasatosporales</taxon>
        <taxon>Streptomycetaceae</taxon>
        <taxon>Streptomyces</taxon>
    </lineage>
</organism>
<reference evidence="2 3" key="1">
    <citation type="submission" date="2024-09" db="EMBL/GenBank/DDBJ databases">
        <authorList>
            <person name="Sun Q."/>
            <person name="Mori K."/>
        </authorList>
    </citation>
    <scope>NUCLEOTIDE SEQUENCE [LARGE SCALE GENOMIC DNA]</scope>
    <source>
        <strain evidence="2 3">JCM 4414</strain>
    </source>
</reference>
<protein>
    <submittedName>
        <fullName evidence="2">Uncharacterized protein</fullName>
    </submittedName>
</protein>
<sequence>MTRPRSNTGDLISSAASDDAAIDALTTYAARFADIQARSDKAIKQAQNGMDWPDSVSVERRIVAEQHREQSKAFAELLPHTGLLIDRARVALRFQPPARHLAGWSVLVDDLEAAARLARARLANPPNGDTAVVRQCQITWAERAKYLEDLAVQDEPPLPGPELPVAEEARWTAHAQDVRRRHMMYLYESRYDAAGRQLTVVGVPHLDEPIDDCVLIVAGDVDSPTMRVLGRCDTYDQALAVLPPPVQPGVLHPGRRFRGIAGRLPPLADLIEDVARASQSQAVAEAIGHVASDGSGPCHLSQLSELLGECADFALATETVAGRDLSVRLRGLIVQADLLDRQLQQALAAFEDTIAVLPPHRTPRPQHIKPPPAVRAAARRPMATATPPHVPRRQ</sequence>
<evidence type="ECO:0000313" key="2">
    <source>
        <dbReference type="EMBL" id="MFB9556862.1"/>
    </source>
</evidence>
<feature type="compositionally biased region" description="Low complexity" evidence="1">
    <location>
        <begin position="374"/>
        <end position="387"/>
    </location>
</feature>
<dbReference type="RefSeq" id="WP_345484692.1">
    <property type="nucleotide sequence ID" value="NZ_BAAAWU010000001.1"/>
</dbReference>
<comment type="caution">
    <text evidence="2">The sequence shown here is derived from an EMBL/GenBank/DDBJ whole genome shotgun (WGS) entry which is preliminary data.</text>
</comment>
<keyword evidence="3" id="KW-1185">Reference proteome</keyword>
<evidence type="ECO:0000256" key="1">
    <source>
        <dbReference type="SAM" id="MobiDB-lite"/>
    </source>
</evidence>
<name>A0ABV5QTJ2_9ACTN</name>
<gene>
    <name evidence="2" type="ORF">ACFFTP_22050</name>
</gene>
<accession>A0ABV5QTJ2</accession>
<dbReference type="Proteomes" id="UP001589716">
    <property type="component" value="Unassembled WGS sequence"/>
</dbReference>
<proteinExistence type="predicted"/>
<feature type="region of interest" description="Disordered" evidence="1">
    <location>
        <begin position="358"/>
        <end position="394"/>
    </location>
</feature>
<evidence type="ECO:0000313" key="3">
    <source>
        <dbReference type="Proteomes" id="UP001589716"/>
    </source>
</evidence>